<gene>
    <name evidence="2" type="ORF">QNN03_23115</name>
</gene>
<feature type="domain" description="Putative restriction endonuclease" evidence="1">
    <location>
        <begin position="19"/>
        <end position="183"/>
    </location>
</feature>
<protein>
    <submittedName>
        <fullName evidence="2">Uma2 family endonuclease</fullName>
    </submittedName>
</protein>
<proteinExistence type="predicted"/>
<evidence type="ECO:0000259" key="1">
    <source>
        <dbReference type="Pfam" id="PF05685"/>
    </source>
</evidence>
<evidence type="ECO:0000313" key="2">
    <source>
        <dbReference type="EMBL" id="MDL2079334.1"/>
    </source>
</evidence>
<dbReference type="GO" id="GO:0004519">
    <property type="term" value="F:endonuclease activity"/>
    <property type="evidence" value="ECO:0007669"/>
    <property type="project" value="UniProtKB-KW"/>
</dbReference>
<dbReference type="SUPFAM" id="SSF52980">
    <property type="entry name" value="Restriction endonuclease-like"/>
    <property type="match status" value="1"/>
</dbReference>
<dbReference type="Pfam" id="PF05685">
    <property type="entry name" value="Uma2"/>
    <property type="match status" value="1"/>
</dbReference>
<sequence length="189" mass="21333">MTHHDPITQKLLLDWFVGLEMPKGLKAELLEGEFAATPVPDGQHEHCVSRIVEQVTEHSATKMQFAANKGLKLGSAEGCLPDHVIPDGTFARKKRRLFRGADPWMPCEGVTMVLEVTNRSSERDCATKRRCYARAGIPLYLLVNRETKWITLLRSPKPDDYQELHAVALGNPLPLPKPFSFDLETRDFL</sequence>
<dbReference type="PANTHER" id="PTHR35400:SF3">
    <property type="entry name" value="SLL1072 PROTEIN"/>
    <property type="match status" value="1"/>
</dbReference>
<dbReference type="PANTHER" id="PTHR35400">
    <property type="entry name" value="SLR1083 PROTEIN"/>
    <property type="match status" value="1"/>
</dbReference>
<dbReference type="CDD" id="cd06260">
    <property type="entry name" value="DUF820-like"/>
    <property type="match status" value="1"/>
</dbReference>
<evidence type="ECO:0000313" key="3">
    <source>
        <dbReference type="Proteomes" id="UP001241926"/>
    </source>
</evidence>
<dbReference type="InterPro" id="IPR012296">
    <property type="entry name" value="Nuclease_put_TT1808"/>
</dbReference>
<reference evidence="2 3" key="1">
    <citation type="submission" date="2023-05" db="EMBL/GenBank/DDBJ databases">
        <title>Streptomyces fuscus sp. nov., a brown-black pigment producing actinomyces isolated from dry sand of Sea duck farm.</title>
        <authorList>
            <person name="Xie J."/>
            <person name="Shen N."/>
        </authorList>
    </citation>
    <scope>NUCLEOTIDE SEQUENCE [LARGE SCALE GENOMIC DNA]</scope>
    <source>
        <strain evidence="2 3">GXMU-J15</strain>
    </source>
</reference>
<dbReference type="RefSeq" id="WP_285434705.1">
    <property type="nucleotide sequence ID" value="NZ_JASJUS010000023.1"/>
</dbReference>
<dbReference type="Gene3D" id="3.90.1570.10">
    <property type="entry name" value="tt1808, chain A"/>
    <property type="match status" value="1"/>
</dbReference>
<keyword evidence="2" id="KW-0255">Endonuclease</keyword>
<keyword evidence="2" id="KW-0540">Nuclease</keyword>
<dbReference type="Proteomes" id="UP001241926">
    <property type="component" value="Unassembled WGS sequence"/>
</dbReference>
<name>A0ABT7J4U6_9ACTN</name>
<dbReference type="EMBL" id="JASJUS010000023">
    <property type="protein sequence ID" value="MDL2079334.1"/>
    <property type="molecule type" value="Genomic_DNA"/>
</dbReference>
<organism evidence="2 3">
    <name type="scientific">Streptomyces fuscus</name>
    <dbReference type="NCBI Taxonomy" id="3048495"/>
    <lineage>
        <taxon>Bacteria</taxon>
        <taxon>Bacillati</taxon>
        <taxon>Actinomycetota</taxon>
        <taxon>Actinomycetes</taxon>
        <taxon>Kitasatosporales</taxon>
        <taxon>Streptomycetaceae</taxon>
        <taxon>Streptomyces</taxon>
    </lineage>
</organism>
<dbReference type="InterPro" id="IPR011335">
    <property type="entry name" value="Restrct_endonuc-II-like"/>
</dbReference>
<keyword evidence="2" id="KW-0378">Hydrolase</keyword>
<comment type="caution">
    <text evidence="2">The sequence shown here is derived from an EMBL/GenBank/DDBJ whole genome shotgun (WGS) entry which is preliminary data.</text>
</comment>
<dbReference type="InterPro" id="IPR008538">
    <property type="entry name" value="Uma2"/>
</dbReference>
<accession>A0ABT7J4U6</accession>
<keyword evidence="3" id="KW-1185">Reference proteome</keyword>